<evidence type="ECO:0000256" key="9">
    <source>
        <dbReference type="HAMAP-Rule" id="MF_00152"/>
    </source>
</evidence>
<dbReference type="Proteomes" id="UP000054172">
    <property type="component" value="Unassembled WGS sequence"/>
</dbReference>
<proteinExistence type="inferred from homology"/>
<keyword evidence="12" id="KW-1185">Reference proteome</keyword>
<feature type="binding site" evidence="9">
    <location>
        <position position="261"/>
    </location>
    <ligand>
        <name>Zn(2+)</name>
        <dbReference type="ChEBI" id="CHEBI:29105"/>
        <label>2</label>
    </ligand>
</feature>
<feature type="domain" description="Xylose isomerase-like TIM barrel" evidence="10">
    <location>
        <begin position="19"/>
        <end position="277"/>
    </location>
</feature>
<evidence type="ECO:0000256" key="2">
    <source>
        <dbReference type="ARBA" id="ARBA00022722"/>
    </source>
</evidence>
<dbReference type="InterPro" id="IPR018246">
    <property type="entry name" value="AP_endonuc_F2_Zn_BS"/>
</dbReference>
<dbReference type="GO" id="GO:0003677">
    <property type="term" value="F:DNA binding"/>
    <property type="evidence" value="ECO:0007669"/>
    <property type="project" value="InterPro"/>
</dbReference>
<dbReference type="PATRIC" id="fig|1702214.3.peg.1345"/>
<gene>
    <name evidence="9" type="primary">nfo</name>
    <name evidence="11" type="ORF">AL399_03700</name>
</gene>
<keyword evidence="3 9" id="KW-0479">Metal-binding</keyword>
<dbReference type="GO" id="GO:0008833">
    <property type="term" value="F:deoxyribonuclease IV (phage-T4-induced) activity"/>
    <property type="evidence" value="ECO:0007669"/>
    <property type="project" value="UniProtKB-UniRule"/>
</dbReference>
<comment type="catalytic activity">
    <reaction evidence="9">
        <text>Endonucleolytic cleavage to 5'-phosphooligonucleotide end-products.</text>
        <dbReference type="EC" id="3.1.21.2"/>
    </reaction>
</comment>
<dbReference type="PANTHER" id="PTHR21445:SF0">
    <property type="entry name" value="APURINIC-APYRIMIDINIC ENDONUCLEASE"/>
    <property type="match status" value="1"/>
</dbReference>
<evidence type="ECO:0000256" key="7">
    <source>
        <dbReference type="ARBA" id="ARBA00022833"/>
    </source>
</evidence>
<protein>
    <recommendedName>
        <fullName evidence="9">Probable endonuclease 4</fullName>
        <ecNumber evidence="9">3.1.21.2</ecNumber>
    </recommendedName>
    <alternativeName>
        <fullName evidence="9">Endodeoxyribonuclease IV</fullName>
    </alternativeName>
    <alternativeName>
        <fullName evidence="9">Endonuclease IV</fullName>
    </alternativeName>
</protein>
<dbReference type="AlphaFoldDB" id="A0A0Q4B8G8"/>
<dbReference type="NCBIfam" id="NF002199">
    <property type="entry name" value="PRK01060.1-4"/>
    <property type="match status" value="1"/>
</dbReference>
<keyword evidence="5 9" id="KW-0227">DNA damage</keyword>
<comment type="caution">
    <text evidence="11">The sequence shown here is derived from an EMBL/GenBank/DDBJ whole genome shotgun (WGS) entry which is preliminary data.</text>
</comment>
<evidence type="ECO:0000313" key="11">
    <source>
        <dbReference type="EMBL" id="KQM09060.1"/>
    </source>
</evidence>
<dbReference type="EMBL" id="LIIK01000013">
    <property type="protein sequence ID" value="KQM09060.1"/>
    <property type="molecule type" value="Genomic_DNA"/>
</dbReference>
<dbReference type="CDD" id="cd00019">
    <property type="entry name" value="AP2Ec"/>
    <property type="match status" value="1"/>
</dbReference>
<evidence type="ECO:0000259" key="10">
    <source>
        <dbReference type="Pfam" id="PF01261"/>
    </source>
</evidence>
<feature type="binding site" evidence="9">
    <location>
        <position position="69"/>
    </location>
    <ligand>
        <name>Zn(2+)</name>
        <dbReference type="ChEBI" id="CHEBI:29105"/>
        <label>1</label>
    </ligand>
</feature>
<dbReference type="FunFam" id="3.20.20.150:FF:000001">
    <property type="entry name" value="Probable endonuclease 4"/>
    <property type="match status" value="1"/>
</dbReference>
<dbReference type="InterPro" id="IPR036237">
    <property type="entry name" value="Xyl_isomerase-like_sf"/>
</dbReference>
<dbReference type="Pfam" id="PF01261">
    <property type="entry name" value="AP_endonuc_2"/>
    <property type="match status" value="1"/>
</dbReference>
<evidence type="ECO:0000256" key="6">
    <source>
        <dbReference type="ARBA" id="ARBA00022801"/>
    </source>
</evidence>
<organism evidence="11 12">
    <name type="scientific">Candidatus [Bacteroides] periocalifornicus</name>
    <dbReference type="NCBI Taxonomy" id="1702214"/>
    <lineage>
        <taxon>Bacteria</taxon>
        <taxon>Pseudomonadati</taxon>
        <taxon>Bacteroidota</taxon>
    </lineage>
</organism>
<feature type="binding site" evidence="9">
    <location>
        <position position="229"/>
    </location>
    <ligand>
        <name>Zn(2+)</name>
        <dbReference type="ChEBI" id="CHEBI:29105"/>
        <label>3</label>
    </ligand>
</feature>
<keyword evidence="6 9" id="KW-0378">Hydrolase</keyword>
<evidence type="ECO:0000256" key="5">
    <source>
        <dbReference type="ARBA" id="ARBA00022763"/>
    </source>
</evidence>
<dbReference type="SMART" id="SM00518">
    <property type="entry name" value="AP2Ec"/>
    <property type="match status" value="1"/>
</dbReference>
<dbReference type="SUPFAM" id="SSF51658">
    <property type="entry name" value="Xylose isomerase-like"/>
    <property type="match status" value="1"/>
</dbReference>
<dbReference type="PROSITE" id="PS00729">
    <property type="entry name" value="AP_NUCLEASE_F2_1"/>
    <property type="match status" value="1"/>
</dbReference>
<keyword evidence="7 9" id="KW-0862">Zinc</keyword>
<dbReference type="InterPro" id="IPR013022">
    <property type="entry name" value="Xyl_isomerase-like_TIM-brl"/>
</dbReference>
<evidence type="ECO:0000256" key="8">
    <source>
        <dbReference type="ARBA" id="ARBA00023204"/>
    </source>
</evidence>
<dbReference type="GO" id="GO:0006284">
    <property type="term" value="P:base-excision repair"/>
    <property type="evidence" value="ECO:0007669"/>
    <property type="project" value="TreeGrafter"/>
</dbReference>
<evidence type="ECO:0000256" key="1">
    <source>
        <dbReference type="ARBA" id="ARBA00005340"/>
    </source>
</evidence>
<dbReference type="EC" id="3.1.21.2" evidence="9"/>
<sequence>MRYIGAHVSAAGGPQHAPQNAQAIGATGFAMFTKSQRQWAAPPLKEADVIAFKQACATIGYPPAAILPHASYLINMGNAEPAKWQQSVNALTDELQRAAMLGLSMVNFHPGAHLNLVSEKECLSLIAKGINQVLAHTEGVIAVVENTAGQGSNLGYRFEQIAEILEQVEDKGRVGVCVDTCHAFAGGYDLSTPKGYEAMWQEFDSTVGLPYLRGLHLNDAMKPLGSRVDRHSPLGEGCIGLGAFELLAKDLRFEGLPLILETPEPERWPMEIARLREWAGE</sequence>
<feature type="binding site" evidence="9">
    <location>
        <position position="231"/>
    </location>
    <ligand>
        <name>Zn(2+)</name>
        <dbReference type="ChEBI" id="CHEBI:29105"/>
        <label>3</label>
    </ligand>
</feature>
<feature type="binding site" evidence="9">
    <location>
        <position position="145"/>
    </location>
    <ligand>
        <name>Zn(2+)</name>
        <dbReference type="ChEBI" id="CHEBI:29105"/>
        <label>2</label>
    </ligand>
</feature>
<evidence type="ECO:0000256" key="3">
    <source>
        <dbReference type="ARBA" id="ARBA00022723"/>
    </source>
</evidence>
<evidence type="ECO:0000313" key="12">
    <source>
        <dbReference type="Proteomes" id="UP000054172"/>
    </source>
</evidence>
<dbReference type="InterPro" id="IPR001719">
    <property type="entry name" value="AP_endonuc_2"/>
</dbReference>
<comment type="similarity">
    <text evidence="1 9">Belongs to the AP endonuclease 2 family.</text>
</comment>
<dbReference type="GO" id="GO:0003906">
    <property type="term" value="F:DNA-(apurinic or apyrimidinic site) endonuclease activity"/>
    <property type="evidence" value="ECO:0007669"/>
    <property type="project" value="TreeGrafter"/>
</dbReference>
<dbReference type="GO" id="GO:0008081">
    <property type="term" value="F:phosphoric diester hydrolase activity"/>
    <property type="evidence" value="ECO:0007669"/>
    <property type="project" value="TreeGrafter"/>
</dbReference>
<keyword evidence="8 9" id="KW-0234">DNA repair</keyword>
<reference evidence="11" key="1">
    <citation type="submission" date="2015-08" db="EMBL/GenBank/DDBJ databases">
        <title>Candidatus Bacteriodes Periocalifornicus.</title>
        <authorList>
            <person name="McLean J.S."/>
            <person name="Kelley S."/>
        </authorList>
    </citation>
    <scope>NUCLEOTIDE SEQUENCE [LARGE SCALE GENOMIC DNA]</scope>
    <source>
        <strain evidence="11">12B</strain>
    </source>
</reference>
<evidence type="ECO:0000256" key="4">
    <source>
        <dbReference type="ARBA" id="ARBA00022759"/>
    </source>
</evidence>
<keyword evidence="2 9" id="KW-0540">Nuclease</keyword>
<dbReference type="PROSITE" id="PS00730">
    <property type="entry name" value="AP_NUCLEASE_F2_2"/>
    <property type="match status" value="1"/>
</dbReference>
<dbReference type="PROSITE" id="PS51432">
    <property type="entry name" value="AP_NUCLEASE_F2_4"/>
    <property type="match status" value="1"/>
</dbReference>
<comment type="cofactor">
    <cofactor evidence="9">
        <name>Zn(2+)</name>
        <dbReference type="ChEBI" id="CHEBI:29105"/>
    </cofactor>
    <text evidence="9">Binds 3 Zn(2+) ions.</text>
</comment>
<dbReference type="GO" id="GO:0008270">
    <property type="term" value="F:zinc ion binding"/>
    <property type="evidence" value="ECO:0007669"/>
    <property type="project" value="UniProtKB-UniRule"/>
</dbReference>
<feature type="binding site" evidence="9">
    <location>
        <position position="182"/>
    </location>
    <ligand>
        <name>Zn(2+)</name>
        <dbReference type="ChEBI" id="CHEBI:29105"/>
        <label>3</label>
    </ligand>
</feature>
<feature type="binding site" evidence="9">
    <location>
        <position position="145"/>
    </location>
    <ligand>
        <name>Zn(2+)</name>
        <dbReference type="ChEBI" id="CHEBI:29105"/>
        <label>1</label>
    </ligand>
</feature>
<dbReference type="Gene3D" id="3.20.20.150">
    <property type="entry name" value="Divalent-metal-dependent TIM barrel enzymes"/>
    <property type="match status" value="1"/>
</dbReference>
<keyword evidence="4 9" id="KW-0255">Endonuclease</keyword>
<dbReference type="PROSITE" id="PS00731">
    <property type="entry name" value="AP_NUCLEASE_F2_3"/>
    <property type="match status" value="1"/>
</dbReference>
<dbReference type="NCBIfam" id="TIGR00587">
    <property type="entry name" value="nfo"/>
    <property type="match status" value="1"/>
</dbReference>
<dbReference type="HAMAP" id="MF_00152">
    <property type="entry name" value="Nfo"/>
    <property type="match status" value="1"/>
</dbReference>
<dbReference type="STRING" id="1702214.AL399_03700"/>
<feature type="binding site" evidence="9">
    <location>
        <position position="216"/>
    </location>
    <ligand>
        <name>Zn(2+)</name>
        <dbReference type="ChEBI" id="CHEBI:29105"/>
        <label>2</label>
    </ligand>
</feature>
<comment type="function">
    <text evidence="9">Endonuclease IV plays a role in DNA repair. It cleaves phosphodiester bonds at apurinic or apyrimidinic (AP) sites, generating a 3'-hydroxyl group and a 5'-terminal sugar phosphate.</text>
</comment>
<accession>A0A0Q4B8G8</accession>
<name>A0A0Q4B8G8_9BACT</name>
<dbReference type="PANTHER" id="PTHR21445">
    <property type="entry name" value="ENDONUCLEASE IV ENDODEOXYRIBONUCLEASE IV"/>
    <property type="match status" value="1"/>
</dbReference>
<feature type="binding site" evidence="9">
    <location>
        <position position="179"/>
    </location>
    <ligand>
        <name>Zn(2+)</name>
        <dbReference type="ChEBI" id="CHEBI:29105"/>
        <label>2</label>
    </ligand>
</feature>
<feature type="binding site" evidence="9">
    <location>
        <position position="109"/>
    </location>
    <ligand>
        <name>Zn(2+)</name>
        <dbReference type="ChEBI" id="CHEBI:29105"/>
        <label>1</label>
    </ligand>
</feature>